<dbReference type="InterPro" id="IPR000515">
    <property type="entry name" value="MetI-like"/>
</dbReference>
<feature type="transmembrane region" description="Helical" evidence="9">
    <location>
        <begin position="60"/>
        <end position="78"/>
    </location>
</feature>
<dbReference type="InterPro" id="IPR035906">
    <property type="entry name" value="MetI-like_sf"/>
</dbReference>
<evidence type="ECO:0000256" key="4">
    <source>
        <dbReference type="ARBA" id="ARBA00022475"/>
    </source>
</evidence>
<comment type="similarity">
    <text evidence="2 10">Belongs to the binding-protein-dependent transport system permease family. MalFG subfamily.</text>
</comment>
<dbReference type="Gene3D" id="2.40.430.10">
    <property type="entry name" value="D-maltodextrin-binding protein, MBP"/>
    <property type="match status" value="1"/>
</dbReference>
<dbReference type="STRING" id="208480.SAMN02910418_00293"/>
<feature type="transmembrane region" description="Helical" evidence="9">
    <location>
        <begin position="90"/>
        <end position="110"/>
    </location>
</feature>
<dbReference type="GO" id="GO:0042956">
    <property type="term" value="P:maltodextrin transmembrane transport"/>
    <property type="evidence" value="ECO:0007669"/>
    <property type="project" value="TreeGrafter"/>
</dbReference>
<dbReference type="OrthoDB" id="9805974at2"/>
<keyword evidence="6 9" id="KW-0812">Transmembrane</keyword>
<protein>
    <recommendedName>
        <fullName evidence="10">Maltose/maltodextrin transport system permease protein</fullName>
    </recommendedName>
</protein>
<gene>
    <name evidence="13" type="ORF">BSZ39_06060</name>
</gene>
<dbReference type="GO" id="GO:1990060">
    <property type="term" value="C:maltose transport complex"/>
    <property type="evidence" value="ECO:0007669"/>
    <property type="project" value="TreeGrafter"/>
</dbReference>
<dbReference type="Pfam" id="PF16296">
    <property type="entry name" value="TM_PBP2_N"/>
    <property type="match status" value="1"/>
</dbReference>
<dbReference type="Gene3D" id="1.20.58.370">
    <property type="entry name" value="MalF N-terminal region-like"/>
    <property type="match status" value="1"/>
</dbReference>
<dbReference type="AlphaFoldDB" id="A0A1Q5Q2P5"/>
<evidence type="ECO:0000256" key="10">
    <source>
        <dbReference type="RuleBase" id="RU367050"/>
    </source>
</evidence>
<feature type="domain" description="ABC transmembrane type-1" evidence="12">
    <location>
        <begin position="301"/>
        <end position="524"/>
    </location>
</feature>
<dbReference type="GO" id="GO:0015423">
    <property type="term" value="F:ABC-type maltose transporter activity"/>
    <property type="evidence" value="ECO:0007669"/>
    <property type="project" value="TreeGrafter"/>
</dbReference>
<feature type="transmembrane region" description="Helical" evidence="9">
    <location>
        <begin position="431"/>
        <end position="454"/>
    </location>
</feature>
<comment type="caution">
    <text evidence="13">The sequence shown here is derived from an EMBL/GenBank/DDBJ whole genome shotgun (WGS) entry which is preliminary data.</text>
</comment>
<evidence type="ECO:0000256" key="9">
    <source>
        <dbReference type="RuleBase" id="RU363032"/>
    </source>
</evidence>
<feature type="transmembrane region" description="Helical" evidence="9">
    <location>
        <begin position="503"/>
        <end position="525"/>
    </location>
</feature>
<dbReference type="CDD" id="cd06261">
    <property type="entry name" value="TM_PBP2"/>
    <property type="match status" value="1"/>
</dbReference>
<dbReference type="PANTHER" id="PTHR47314:SF1">
    <property type="entry name" value="MALTOSE_MALTODEXTRIN TRANSPORT SYSTEM PERMEASE PROTEIN MALF"/>
    <property type="match status" value="1"/>
</dbReference>
<name>A0A1Q5Q2P5_9ACTO</name>
<proteinExistence type="inferred from homology"/>
<evidence type="ECO:0000256" key="1">
    <source>
        <dbReference type="ARBA" id="ARBA00004651"/>
    </source>
</evidence>
<evidence type="ECO:0000256" key="2">
    <source>
        <dbReference type="ARBA" id="ARBA00009047"/>
    </source>
</evidence>
<dbReference type="SUPFAM" id="SSF160964">
    <property type="entry name" value="MalF N-terminal region-like"/>
    <property type="match status" value="1"/>
</dbReference>
<comment type="subcellular location">
    <subcellularLocation>
        <location evidence="1 9">Cell membrane</location>
        <topology evidence="1 9">Multi-pass membrane protein</topology>
    </subcellularLocation>
</comment>
<evidence type="ECO:0000256" key="8">
    <source>
        <dbReference type="ARBA" id="ARBA00023136"/>
    </source>
</evidence>
<keyword evidence="3 9" id="KW-0813">Transport</keyword>
<evidence type="ECO:0000256" key="3">
    <source>
        <dbReference type="ARBA" id="ARBA00022448"/>
    </source>
</evidence>
<dbReference type="RefSeq" id="WP_073716479.1">
    <property type="nucleotide sequence ID" value="NZ_MQVR01000028.1"/>
</dbReference>
<comment type="function">
    <text evidence="10">Part of the ABC transporter complex MalEFGK involved in maltose/maltodextrin import. Probably responsible for the translocation of the substrate across the membrane.</text>
</comment>
<evidence type="ECO:0000313" key="14">
    <source>
        <dbReference type="Proteomes" id="UP000185628"/>
    </source>
</evidence>
<keyword evidence="8 9" id="KW-0472">Membrane</keyword>
<evidence type="ECO:0000256" key="7">
    <source>
        <dbReference type="ARBA" id="ARBA00022989"/>
    </source>
</evidence>
<dbReference type="EMBL" id="MQVR01000028">
    <property type="protein sequence ID" value="OKL54076.1"/>
    <property type="molecule type" value="Genomic_DNA"/>
</dbReference>
<sequence>MTDTHVATEDPEAKKRARRARESHATSFRPGFIAKLVVMALVNALGIYILFAAWRGQHTVIAAVMVVLLVAINIIYFSKRMLPMKYLAPGLVFLLVYQIFVVLYTGYVAFTNYGDGHNSTKSDAISAILAQNQRRVEGSAALPVTVVEKDGNLGFAAIEDGKVKVGSKEEPLTEATGAKIDGNKVTEVPGWTVLSFKEILARQTEVTDLRVPVSDDPNQGSIGTSDGATAYAYTPQMRYDEATDTLTDLVNNKTYKPNKTGQFEAEDGTTIATGWRVLTGFDNFKQAFADQRYSGPFLKVLAWTFAFAILSVATTFFLGLFFAIVMNDERMKGRKVYRTLMLLPYAFPAFLTALLFKGMLNRDFGFINQVFLGGASIDWLNDPWLAKLALVLVNLWMGFPYMFLISTGALQAIPDDVIEAAKIDGASPFRIFRSVTMPLLLVAVAPLLISSFAFNFNNFTLIYMLTGGGPRFTDTSAPVGATDILISMVYSVAGLDGGAAKNYGLASALSIVIFLIVATISVISFRQTKTLEEIN</sequence>
<keyword evidence="5 10" id="KW-0762">Sugar transport</keyword>
<evidence type="ECO:0000256" key="11">
    <source>
        <dbReference type="SAM" id="MobiDB-lite"/>
    </source>
</evidence>
<dbReference type="SUPFAM" id="SSF161098">
    <property type="entry name" value="MetI-like"/>
    <property type="match status" value="1"/>
</dbReference>
<dbReference type="Gene3D" id="1.10.3720.10">
    <property type="entry name" value="MetI-like"/>
    <property type="match status" value="1"/>
</dbReference>
<evidence type="ECO:0000256" key="6">
    <source>
        <dbReference type="ARBA" id="ARBA00022692"/>
    </source>
</evidence>
<dbReference type="PANTHER" id="PTHR47314">
    <property type="entry name" value="MALTOSE/MALTODEXTRIN TRANSPORT SYSTEM PERMEASE PROTEIN MALF"/>
    <property type="match status" value="1"/>
</dbReference>
<organism evidence="13 14">
    <name type="scientific">Bowdeniella nasicola</name>
    <dbReference type="NCBI Taxonomy" id="208480"/>
    <lineage>
        <taxon>Bacteria</taxon>
        <taxon>Bacillati</taxon>
        <taxon>Actinomycetota</taxon>
        <taxon>Actinomycetes</taxon>
        <taxon>Actinomycetales</taxon>
        <taxon>Actinomycetaceae</taxon>
        <taxon>Bowdeniella</taxon>
    </lineage>
</organism>
<feature type="transmembrane region" description="Helical" evidence="9">
    <location>
        <begin position="32"/>
        <end position="54"/>
    </location>
</feature>
<keyword evidence="4 10" id="KW-1003">Cell membrane</keyword>
<feature type="transmembrane region" description="Helical" evidence="9">
    <location>
        <begin position="388"/>
        <end position="410"/>
    </location>
</feature>
<dbReference type="Proteomes" id="UP000185628">
    <property type="component" value="Unassembled WGS sequence"/>
</dbReference>
<evidence type="ECO:0000313" key="13">
    <source>
        <dbReference type="EMBL" id="OKL54076.1"/>
    </source>
</evidence>
<keyword evidence="7 9" id="KW-1133">Transmembrane helix</keyword>
<dbReference type="Gene3D" id="3.10.650.10">
    <property type="entry name" value="MalF N-terminal region-like"/>
    <property type="match status" value="1"/>
</dbReference>
<dbReference type="InterPro" id="IPR032550">
    <property type="entry name" value="TM_PBP2_N"/>
</dbReference>
<dbReference type="InterPro" id="IPR047103">
    <property type="entry name" value="MalF_P2_sf"/>
</dbReference>
<evidence type="ECO:0000256" key="5">
    <source>
        <dbReference type="ARBA" id="ARBA00022597"/>
    </source>
</evidence>
<feature type="transmembrane region" description="Helical" evidence="9">
    <location>
        <begin position="300"/>
        <end position="324"/>
    </location>
</feature>
<keyword evidence="14" id="KW-1185">Reference proteome</keyword>
<dbReference type="Pfam" id="PF00528">
    <property type="entry name" value="BPD_transp_1"/>
    <property type="match status" value="1"/>
</dbReference>
<evidence type="ECO:0000259" key="12">
    <source>
        <dbReference type="PROSITE" id="PS50928"/>
    </source>
</evidence>
<feature type="transmembrane region" description="Helical" evidence="9">
    <location>
        <begin position="336"/>
        <end position="356"/>
    </location>
</feature>
<feature type="region of interest" description="Disordered" evidence="11">
    <location>
        <begin position="1"/>
        <end position="22"/>
    </location>
</feature>
<dbReference type="InterPro" id="IPR035277">
    <property type="entry name" value="MalF_N"/>
</dbReference>
<reference evidence="14" key="1">
    <citation type="submission" date="2016-12" db="EMBL/GenBank/DDBJ databases">
        <authorList>
            <person name="Meng X."/>
        </authorList>
    </citation>
    <scope>NUCLEOTIDE SEQUENCE [LARGE SCALE GENOMIC DNA]</scope>
    <source>
        <strain evidence="14">DSM 19116</strain>
    </source>
</reference>
<accession>A0A1Q5Q2P5</accession>
<dbReference type="PROSITE" id="PS50928">
    <property type="entry name" value="ABC_TM1"/>
    <property type="match status" value="1"/>
</dbReference>